<dbReference type="GO" id="GO:0003919">
    <property type="term" value="F:FMN adenylyltransferase activity"/>
    <property type="evidence" value="ECO:0007669"/>
    <property type="project" value="UniProtKB-EC"/>
</dbReference>
<proteinExistence type="predicted"/>
<evidence type="ECO:0000313" key="16">
    <source>
        <dbReference type="Proteomes" id="UP000620104"/>
    </source>
</evidence>
<dbReference type="EMBL" id="BLZA01000007">
    <property type="protein sequence ID" value="GHJ84442.1"/>
    <property type="molecule type" value="Genomic_DNA"/>
</dbReference>
<evidence type="ECO:0000256" key="2">
    <source>
        <dbReference type="ARBA" id="ARBA00012393"/>
    </source>
</evidence>
<sequence>MPVTAAALQLVLDRARTQDPLGAAIRHALDVIDGVLDDYGEDHVAMSFNGGKDCTVLIHLLAAALYRRHPSHATDTPPYPTPIPALYITAPLPFAALDAFVHTSATWYGLDLIQYGGGMKRALAEFQASHTGQGVGAFFIGTRRGDPHGAKLGERTPTDPGWPRFMRVHPILEWRYADVWAFLRECRVPYCELYDQGYTSLGSTNNTHPNPCLLRPRSEDDNPAVDEPTYDPAYMLTDESKERAGRDDVVAGPRTTNGKTGEGKEP</sequence>
<evidence type="ECO:0000256" key="10">
    <source>
        <dbReference type="ARBA" id="ARBA00031145"/>
    </source>
</evidence>
<dbReference type="Pfam" id="PF01507">
    <property type="entry name" value="PAPS_reduct"/>
    <property type="match status" value="1"/>
</dbReference>
<evidence type="ECO:0000256" key="8">
    <source>
        <dbReference type="ARBA" id="ARBA00022827"/>
    </source>
</evidence>
<evidence type="ECO:0000256" key="7">
    <source>
        <dbReference type="ARBA" id="ARBA00022741"/>
    </source>
</evidence>
<dbReference type="OrthoDB" id="270728at2759"/>
<dbReference type="EC" id="2.7.7.2" evidence="2"/>
<dbReference type="PANTHER" id="PTHR23293">
    <property type="entry name" value="FAD SYNTHETASE-RELATED FMN ADENYLYLTRANSFERASE"/>
    <property type="match status" value="1"/>
</dbReference>
<comment type="caution">
    <text evidence="15">The sequence shown here is derived from an EMBL/GenBank/DDBJ whole genome shotgun (WGS) entry which is preliminary data.</text>
</comment>
<gene>
    <name evidence="15" type="ORF">NliqN6_0844</name>
</gene>
<evidence type="ECO:0000256" key="6">
    <source>
        <dbReference type="ARBA" id="ARBA00022695"/>
    </source>
</evidence>
<comment type="catalytic activity">
    <reaction evidence="12">
        <text>FMN + ATP + H(+) = FAD + diphosphate</text>
        <dbReference type="Rhea" id="RHEA:17237"/>
        <dbReference type="ChEBI" id="CHEBI:15378"/>
        <dbReference type="ChEBI" id="CHEBI:30616"/>
        <dbReference type="ChEBI" id="CHEBI:33019"/>
        <dbReference type="ChEBI" id="CHEBI:57692"/>
        <dbReference type="ChEBI" id="CHEBI:58210"/>
        <dbReference type="EC" id="2.7.7.2"/>
    </reaction>
</comment>
<keyword evidence="8" id="KW-0274">FAD</keyword>
<keyword evidence="7" id="KW-0547">Nucleotide-binding</keyword>
<reference evidence="15" key="1">
    <citation type="submission" date="2020-07" db="EMBL/GenBank/DDBJ databases">
        <title>Draft Genome Sequence of a Deep-Sea Yeast, Naganishia (Cryptococcus) liquefaciens strain N6.</title>
        <authorList>
            <person name="Han Y.W."/>
            <person name="Kajitani R."/>
            <person name="Morimoto H."/>
            <person name="Parhat M."/>
            <person name="Tsubouchi H."/>
            <person name="Bakenova O."/>
            <person name="Ogata M."/>
            <person name="Argunhan B."/>
            <person name="Aoki R."/>
            <person name="Kajiwara S."/>
            <person name="Itoh T."/>
            <person name="Iwasaki H."/>
        </authorList>
    </citation>
    <scope>NUCLEOTIDE SEQUENCE</scope>
    <source>
        <strain evidence="15">N6</strain>
    </source>
</reference>
<dbReference type="PANTHER" id="PTHR23293:SF9">
    <property type="entry name" value="FAD SYNTHASE"/>
    <property type="match status" value="1"/>
</dbReference>
<dbReference type="InterPro" id="IPR014729">
    <property type="entry name" value="Rossmann-like_a/b/a_fold"/>
</dbReference>
<dbReference type="InterPro" id="IPR002500">
    <property type="entry name" value="PAPS_reduct_dom"/>
</dbReference>
<feature type="compositionally biased region" description="Basic and acidic residues" evidence="13">
    <location>
        <begin position="238"/>
        <end position="249"/>
    </location>
</feature>
<feature type="domain" description="Phosphoadenosine phosphosulphate reductase" evidence="14">
    <location>
        <begin position="44"/>
        <end position="209"/>
    </location>
</feature>
<evidence type="ECO:0000256" key="3">
    <source>
        <dbReference type="ARBA" id="ARBA00022630"/>
    </source>
</evidence>
<evidence type="ECO:0000256" key="5">
    <source>
        <dbReference type="ARBA" id="ARBA00022679"/>
    </source>
</evidence>
<evidence type="ECO:0000256" key="11">
    <source>
        <dbReference type="ARBA" id="ARBA00031871"/>
    </source>
</evidence>
<dbReference type="CDD" id="cd23948">
    <property type="entry name" value="FAD_synthase"/>
    <property type="match status" value="1"/>
</dbReference>
<evidence type="ECO:0000259" key="14">
    <source>
        <dbReference type="Pfam" id="PF01507"/>
    </source>
</evidence>
<accession>A0A8H3TNR8</accession>
<protein>
    <recommendedName>
        <fullName evidence="2">FAD synthase</fullName>
        <ecNumber evidence="2">2.7.7.2</ecNumber>
    </recommendedName>
    <alternativeName>
        <fullName evidence="10">FAD pyrophosphorylase</fullName>
    </alternativeName>
    <alternativeName>
        <fullName evidence="11">FMN adenylyltransferase</fullName>
    </alternativeName>
</protein>
<keyword evidence="3" id="KW-0285">Flavoprotein</keyword>
<feature type="region of interest" description="Disordered" evidence="13">
    <location>
        <begin position="202"/>
        <end position="266"/>
    </location>
</feature>
<organism evidence="15 16">
    <name type="scientific">Naganishia liquefaciens</name>
    <dbReference type="NCBI Taxonomy" id="104408"/>
    <lineage>
        <taxon>Eukaryota</taxon>
        <taxon>Fungi</taxon>
        <taxon>Dikarya</taxon>
        <taxon>Basidiomycota</taxon>
        <taxon>Agaricomycotina</taxon>
        <taxon>Tremellomycetes</taxon>
        <taxon>Filobasidiales</taxon>
        <taxon>Filobasidiaceae</taxon>
        <taxon>Naganishia</taxon>
    </lineage>
</organism>
<comment type="pathway">
    <text evidence="1">Cofactor biosynthesis; FAD biosynthesis; FAD from FMN: step 1/1.</text>
</comment>
<dbReference type="Proteomes" id="UP000620104">
    <property type="component" value="Unassembled WGS sequence"/>
</dbReference>
<evidence type="ECO:0000256" key="4">
    <source>
        <dbReference type="ARBA" id="ARBA00022643"/>
    </source>
</evidence>
<name>A0A8H3TNR8_9TREE</name>
<dbReference type="Gene3D" id="3.40.50.620">
    <property type="entry name" value="HUPs"/>
    <property type="match status" value="1"/>
</dbReference>
<keyword evidence="9" id="KW-0067">ATP-binding</keyword>
<dbReference type="SUPFAM" id="SSF52402">
    <property type="entry name" value="Adenine nucleotide alpha hydrolases-like"/>
    <property type="match status" value="1"/>
</dbReference>
<dbReference type="AlphaFoldDB" id="A0A8H3TNR8"/>
<evidence type="ECO:0000256" key="9">
    <source>
        <dbReference type="ARBA" id="ARBA00022840"/>
    </source>
</evidence>
<evidence type="ECO:0000313" key="15">
    <source>
        <dbReference type="EMBL" id="GHJ84442.1"/>
    </source>
</evidence>
<dbReference type="GO" id="GO:0006747">
    <property type="term" value="P:FAD biosynthetic process"/>
    <property type="evidence" value="ECO:0007669"/>
    <property type="project" value="TreeGrafter"/>
</dbReference>
<keyword evidence="4" id="KW-0288">FMN</keyword>
<evidence type="ECO:0000256" key="13">
    <source>
        <dbReference type="SAM" id="MobiDB-lite"/>
    </source>
</evidence>
<keyword evidence="5" id="KW-0808">Transferase</keyword>
<evidence type="ECO:0000256" key="12">
    <source>
        <dbReference type="ARBA" id="ARBA00049494"/>
    </source>
</evidence>
<dbReference type="GO" id="GO:0005524">
    <property type="term" value="F:ATP binding"/>
    <property type="evidence" value="ECO:0007669"/>
    <property type="project" value="UniProtKB-KW"/>
</dbReference>
<evidence type="ECO:0000256" key="1">
    <source>
        <dbReference type="ARBA" id="ARBA00004726"/>
    </source>
</evidence>
<keyword evidence="6" id="KW-0548">Nucleotidyltransferase</keyword>
<keyword evidence="16" id="KW-1185">Reference proteome</keyword>